<evidence type="ECO:0000256" key="3">
    <source>
        <dbReference type="ARBA" id="ARBA00022692"/>
    </source>
</evidence>
<evidence type="ECO:0000313" key="11">
    <source>
        <dbReference type="Proteomes" id="UP000317265"/>
    </source>
</evidence>
<feature type="transmembrane region" description="Helical" evidence="6">
    <location>
        <begin position="302"/>
        <end position="325"/>
    </location>
</feature>
<feature type="transmembrane region" description="Helical" evidence="6">
    <location>
        <begin position="40"/>
        <end position="59"/>
    </location>
</feature>
<comment type="subcellular location">
    <subcellularLocation>
        <location evidence="1">Cell membrane</location>
        <topology evidence="1">Multi-pass membrane protein</topology>
    </subcellularLocation>
</comment>
<dbReference type="Pfam" id="PF07690">
    <property type="entry name" value="MFS_1"/>
    <property type="match status" value="2"/>
</dbReference>
<feature type="transmembrane region" description="Helical" evidence="6">
    <location>
        <begin position="337"/>
        <end position="357"/>
    </location>
</feature>
<gene>
    <name evidence="9" type="ORF">DSO09_00335</name>
    <name evidence="8" type="ORF">EF809_04025</name>
</gene>
<evidence type="ECO:0000256" key="6">
    <source>
        <dbReference type="SAM" id="Phobius"/>
    </source>
</evidence>
<protein>
    <submittedName>
        <fullName evidence="8">MFS transporter</fullName>
    </submittedName>
</protein>
<comment type="caution">
    <text evidence="9">The sequence shown here is derived from an EMBL/GenBank/DDBJ whole genome shotgun (WGS) entry which is preliminary data.</text>
</comment>
<evidence type="ECO:0000256" key="1">
    <source>
        <dbReference type="ARBA" id="ARBA00004651"/>
    </source>
</evidence>
<dbReference type="GO" id="GO:0022857">
    <property type="term" value="F:transmembrane transporter activity"/>
    <property type="evidence" value="ECO:0007669"/>
    <property type="project" value="InterPro"/>
</dbReference>
<dbReference type="SUPFAM" id="SSF103473">
    <property type="entry name" value="MFS general substrate transporter"/>
    <property type="match status" value="1"/>
</dbReference>
<dbReference type="InterPro" id="IPR050189">
    <property type="entry name" value="MFS_Efflux_Transporters"/>
</dbReference>
<dbReference type="Proteomes" id="UP000317265">
    <property type="component" value="Unassembled WGS sequence"/>
</dbReference>
<sequence>MKMKKSSIIFSSLVSLYFFALVHRIGVAVIAIDMMKEFSVDASLIGLMSSMYFFPYAIAQIPVGIMLDRIGVRKTIVILSSIACIGSLIFSLSPSLELVSLGRAMIGFGVGGYYVSGYKAISIWFDQRKFATLTGTFTSLGNLGAIFATFPLAIITLYIGWRYSFLLITIIMIILTILAWISIEEYKSKEFYSKRNIISDLKIVFSHREFLLLSIIPFLAYGLTLSFQGLWGGPFLADVYNMDKSTVGILLLFISIGFMISSPLSGYISDKIRKRKPNLIFGVTINAIFWITLSIFGNKLNILSIAILLFLLGFSYGFFNVYMVISKELFTSDISGTSVASLNLFNFIGAGFFQYIMGIIISERNFSSYQNYFIIASILMLIAIIPALKIKESYKT</sequence>
<keyword evidence="4 6" id="KW-1133">Transmembrane helix</keyword>
<dbReference type="PROSITE" id="PS50850">
    <property type="entry name" value="MFS"/>
    <property type="match status" value="1"/>
</dbReference>
<feature type="transmembrane region" description="Helical" evidence="6">
    <location>
        <begin position="279"/>
        <end position="296"/>
    </location>
</feature>
<dbReference type="PANTHER" id="PTHR43124:SF3">
    <property type="entry name" value="CHLORAMPHENICOL EFFLUX PUMP RV0191"/>
    <property type="match status" value="1"/>
</dbReference>
<dbReference type="InterPro" id="IPR036259">
    <property type="entry name" value="MFS_trans_sf"/>
</dbReference>
<dbReference type="Gene3D" id="1.20.1250.20">
    <property type="entry name" value="MFS general substrate transporter like domains"/>
    <property type="match status" value="2"/>
</dbReference>
<feature type="transmembrane region" description="Helical" evidence="6">
    <location>
        <begin position="210"/>
        <end position="227"/>
    </location>
</feature>
<evidence type="ECO:0000256" key="4">
    <source>
        <dbReference type="ARBA" id="ARBA00022989"/>
    </source>
</evidence>
<proteinExistence type="predicted"/>
<name>A0A523BI06_9CREN</name>
<dbReference type="PANTHER" id="PTHR43124">
    <property type="entry name" value="PURINE EFFLUX PUMP PBUE"/>
    <property type="match status" value="1"/>
</dbReference>
<reference evidence="8 10" key="2">
    <citation type="journal article" date="2019" name="Nat. Microbiol.">
        <title>Wide diversity of methane and short-chain alkane metabolisms in uncultured archaea.</title>
        <authorList>
            <person name="Borrel G."/>
            <person name="Adam P.S."/>
            <person name="McKay L.J."/>
            <person name="Chen L.X."/>
            <person name="Sierra-Garcia I.N."/>
            <person name="Sieber C.M."/>
            <person name="Letourneur Q."/>
            <person name="Ghozlane A."/>
            <person name="Andersen G.L."/>
            <person name="Li W.J."/>
            <person name="Hallam S.J."/>
            <person name="Muyzer G."/>
            <person name="de Oliveira V.M."/>
            <person name="Inskeep W.P."/>
            <person name="Banfield J.F."/>
            <person name="Gribaldo S."/>
        </authorList>
    </citation>
    <scope>NUCLEOTIDE SEQUENCE [LARGE SCALE GENOMIC DNA]</scope>
    <source>
        <strain evidence="8">Verst-YHS</strain>
    </source>
</reference>
<evidence type="ECO:0000313" key="9">
    <source>
        <dbReference type="EMBL" id="TDA40555.1"/>
    </source>
</evidence>
<evidence type="ECO:0000313" key="8">
    <source>
        <dbReference type="EMBL" id="RZN56013.1"/>
    </source>
</evidence>
<feature type="transmembrane region" description="Helical" evidence="6">
    <location>
        <begin position="71"/>
        <end position="92"/>
    </location>
</feature>
<dbReference type="EMBL" id="QNVI01000002">
    <property type="protein sequence ID" value="TDA40555.1"/>
    <property type="molecule type" value="Genomic_DNA"/>
</dbReference>
<organism evidence="9 11">
    <name type="scientific">Thermoproteota archaeon</name>
    <dbReference type="NCBI Taxonomy" id="2056631"/>
    <lineage>
        <taxon>Archaea</taxon>
        <taxon>Thermoproteota</taxon>
    </lineage>
</organism>
<evidence type="ECO:0000259" key="7">
    <source>
        <dbReference type="PROSITE" id="PS50850"/>
    </source>
</evidence>
<accession>A0A523BI06</accession>
<dbReference type="EMBL" id="RXIH01000032">
    <property type="protein sequence ID" value="RZN56013.1"/>
    <property type="molecule type" value="Genomic_DNA"/>
</dbReference>
<evidence type="ECO:0000256" key="2">
    <source>
        <dbReference type="ARBA" id="ARBA00022475"/>
    </source>
</evidence>
<evidence type="ECO:0000256" key="5">
    <source>
        <dbReference type="ARBA" id="ARBA00023136"/>
    </source>
</evidence>
<keyword evidence="3 6" id="KW-0812">Transmembrane</keyword>
<dbReference type="InterPro" id="IPR020846">
    <property type="entry name" value="MFS_dom"/>
</dbReference>
<feature type="transmembrane region" description="Helical" evidence="6">
    <location>
        <begin position="104"/>
        <end position="125"/>
    </location>
</feature>
<feature type="domain" description="Major facilitator superfamily (MFS) profile" evidence="7">
    <location>
        <begin position="8"/>
        <end position="395"/>
    </location>
</feature>
<dbReference type="AlphaFoldDB" id="A0A523BI06"/>
<keyword evidence="5 6" id="KW-0472">Membrane</keyword>
<dbReference type="Proteomes" id="UP000316080">
    <property type="component" value="Unassembled WGS sequence"/>
</dbReference>
<reference evidence="9 11" key="1">
    <citation type="journal article" date="2019" name="Nat. Microbiol.">
        <title>Expanding anaerobic alkane metabolism in the domain of Archaea.</title>
        <authorList>
            <person name="Wang Y."/>
            <person name="Wegener G."/>
            <person name="Hou J."/>
            <person name="Wang F."/>
            <person name="Xiao X."/>
        </authorList>
    </citation>
    <scope>NUCLEOTIDE SEQUENCE [LARGE SCALE GENOMIC DNA]</scope>
    <source>
        <strain evidence="9">WYZ-LMO11</strain>
    </source>
</reference>
<keyword evidence="2" id="KW-1003">Cell membrane</keyword>
<feature type="transmembrane region" description="Helical" evidence="6">
    <location>
        <begin position="369"/>
        <end position="388"/>
    </location>
</feature>
<dbReference type="InterPro" id="IPR011701">
    <property type="entry name" value="MFS"/>
</dbReference>
<evidence type="ECO:0000313" key="10">
    <source>
        <dbReference type="Proteomes" id="UP000316080"/>
    </source>
</evidence>
<feature type="transmembrane region" description="Helical" evidence="6">
    <location>
        <begin position="137"/>
        <end position="159"/>
    </location>
</feature>
<feature type="transmembrane region" description="Helical" evidence="6">
    <location>
        <begin position="247"/>
        <end position="267"/>
    </location>
</feature>
<dbReference type="GO" id="GO:0005886">
    <property type="term" value="C:plasma membrane"/>
    <property type="evidence" value="ECO:0007669"/>
    <property type="project" value="UniProtKB-SubCell"/>
</dbReference>
<feature type="transmembrane region" description="Helical" evidence="6">
    <location>
        <begin position="165"/>
        <end position="183"/>
    </location>
</feature>